<comment type="caution">
    <text evidence="2">The sequence shown here is derived from an EMBL/GenBank/DDBJ whole genome shotgun (WGS) entry which is preliminary data.</text>
</comment>
<evidence type="ECO:0000313" key="2">
    <source>
        <dbReference type="EMBL" id="GFD34245.1"/>
    </source>
</evidence>
<evidence type="ECO:0008006" key="3">
    <source>
        <dbReference type="Google" id="ProtNLM"/>
    </source>
</evidence>
<accession>A0A699VFL2</accession>
<proteinExistence type="predicted"/>
<evidence type="ECO:0000256" key="1">
    <source>
        <dbReference type="SAM" id="MobiDB-lite"/>
    </source>
</evidence>
<feature type="region of interest" description="Disordered" evidence="1">
    <location>
        <begin position="1"/>
        <end position="27"/>
    </location>
</feature>
<feature type="non-terminal residue" evidence="2">
    <location>
        <position position="1"/>
    </location>
</feature>
<name>A0A699VFL2_TANCI</name>
<gene>
    <name evidence="2" type="ORF">Tci_906214</name>
</gene>
<organism evidence="2">
    <name type="scientific">Tanacetum cinerariifolium</name>
    <name type="common">Dalmatian daisy</name>
    <name type="synonym">Chrysanthemum cinerariifolium</name>
    <dbReference type="NCBI Taxonomy" id="118510"/>
    <lineage>
        <taxon>Eukaryota</taxon>
        <taxon>Viridiplantae</taxon>
        <taxon>Streptophyta</taxon>
        <taxon>Embryophyta</taxon>
        <taxon>Tracheophyta</taxon>
        <taxon>Spermatophyta</taxon>
        <taxon>Magnoliopsida</taxon>
        <taxon>eudicotyledons</taxon>
        <taxon>Gunneridae</taxon>
        <taxon>Pentapetalae</taxon>
        <taxon>asterids</taxon>
        <taxon>campanulids</taxon>
        <taxon>Asterales</taxon>
        <taxon>Asteraceae</taxon>
        <taxon>Asteroideae</taxon>
        <taxon>Anthemideae</taxon>
        <taxon>Anthemidinae</taxon>
        <taxon>Tanacetum</taxon>
    </lineage>
</organism>
<reference evidence="2" key="1">
    <citation type="journal article" date="2019" name="Sci. Rep.">
        <title>Draft genome of Tanacetum cinerariifolium, the natural source of mosquito coil.</title>
        <authorList>
            <person name="Yamashiro T."/>
            <person name="Shiraishi A."/>
            <person name="Satake H."/>
            <person name="Nakayama K."/>
        </authorList>
    </citation>
    <scope>NUCLEOTIDE SEQUENCE</scope>
</reference>
<sequence length="121" mass="14378">RKGLNLEKEQVKKQKSSEEAPETETSIEEFTKEKMKEMMQLVPIEDVYVQALQVKHPIIDWKVHTEGQRSYWQIIRLGGTSACYQFFVNLLKQLDREDLNQLWALVKEYLSIRPATYEKEM</sequence>
<dbReference type="EMBL" id="BKCJ011444267">
    <property type="protein sequence ID" value="GFD34245.1"/>
    <property type="molecule type" value="Genomic_DNA"/>
</dbReference>
<feature type="compositionally biased region" description="Basic and acidic residues" evidence="1">
    <location>
        <begin position="1"/>
        <end position="18"/>
    </location>
</feature>
<dbReference type="AlphaFoldDB" id="A0A699VFL2"/>
<protein>
    <recommendedName>
        <fullName evidence="3">Reverse transcriptase domain-containing protein</fullName>
    </recommendedName>
</protein>